<dbReference type="EMBL" id="KV425988">
    <property type="protein sequence ID" value="KZV93539.1"/>
    <property type="molecule type" value="Genomic_DNA"/>
</dbReference>
<dbReference type="InterPro" id="IPR036864">
    <property type="entry name" value="Zn2-C6_fun-type_DNA-bd_sf"/>
</dbReference>
<evidence type="ECO:0000256" key="4">
    <source>
        <dbReference type="ARBA" id="ARBA00023242"/>
    </source>
</evidence>
<dbReference type="SMART" id="SM00066">
    <property type="entry name" value="GAL4"/>
    <property type="match status" value="1"/>
</dbReference>
<dbReference type="Proteomes" id="UP000077266">
    <property type="component" value="Unassembled WGS sequence"/>
</dbReference>
<dbReference type="PANTHER" id="PTHR46910">
    <property type="entry name" value="TRANSCRIPTION FACTOR PDR1"/>
    <property type="match status" value="1"/>
</dbReference>
<evidence type="ECO:0000256" key="3">
    <source>
        <dbReference type="ARBA" id="ARBA00023125"/>
    </source>
</evidence>
<keyword evidence="3" id="KW-0238">DNA-binding</keyword>
<dbReference type="InParanoid" id="A0A166AMW4"/>
<dbReference type="GO" id="GO:0005634">
    <property type="term" value="C:nucleus"/>
    <property type="evidence" value="ECO:0007669"/>
    <property type="project" value="UniProtKB-SubCell"/>
</dbReference>
<protein>
    <recommendedName>
        <fullName evidence="6">Zn(2)-C6 fungal-type domain-containing protein</fullName>
    </recommendedName>
</protein>
<reference evidence="7 8" key="1">
    <citation type="journal article" date="2016" name="Mol. Biol. Evol.">
        <title>Comparative Genomics of Early-Diverging Mushroom-Forming Fungi Provides Insights into the Origins of Lignocellulose Decay Capabilities.</title>
        <authorList>
            <person name="Nagy L.G."/>
            <person name="Riley R."/>
            <person name="Tritt A."/>
            <person name="Adam C."/>
            <person name="Daum C."/>
            <person name="Floudas D."/>
            <person name="Sun H."/>
            <person name="Yadav J.S."/>
            <person name="Pangilinan J."/>
            <person name="Larsson K.H."/>
            <person name="Matsuura K."/>
            <person name="Barry K."/>
            <person name="Labutti K."/>
            <person name="Kuo R."/>
            <person name="Ohm R.A."/>
            <person name="Bhattacharya S.S."/>
            <person name="Shirouzu T."/>
            <person name="Yoshinaga Y."/>
            <person name="Martin F.M."/>
            <person name="Grigoriev I.V."/>
            <person name="Hibbett D.S."/>
        </authorList>
    </citation>
    <scope>NUCLEOTIDE SEQUENCE [LARGE SCALE GENOMIC DNA]</scope>
    <source>
        <strain evidence="7 8">HHB12029</strain>
    </source>
</reference>
<feature type="region of interest" description="Disordered" evidence="5">
    <location>
        <begin position="256"/>
        <end position="283"/>
    </location>
</feature>
<evidence type="ECO:0000259" key="6">
    <source>
        <dbReference type="PROSITE" id="PS50048"/>
    </source>
</evidence>
<organism evidence="7 8">
    <name type="scientific">Exidia glandulosa HHB12029</name>
    <dbReference type="NCBI Taxonomy" id="1314781"/>
    <lineage>
        <taxon>Eukaryota</taxon>
        <taxon>Fungi</taxon>
        <taxon>Dikarya</taxon>
        <taxon>Basidiomycota</taxon>
        <taxon>Agaricomycotina</taxon>
        <taxon>Agaricomycetes</taxon>
        <taxon>Auriculariales</taxon>
        <taxon>Exidiaceae</taxon>
        <taxon>Exidia</taxon>
    </lineage>
</organism>
<dbReference type="CDD" id="cd00067">
    <property type="entry name" value="GAL4"/>
    <property type="match status" value="1"/>
</dbReference>
<feature type="region of interest" description="Disordered" evidence="5">
    <location>
        <begin position="1"/>
        <end position="20"/>
    </location>
</feature>
<feature type="domain" description="Zn(2)-C6 fungal-type" evidence="6">
    <location>
        <begin position="23"/>
        <end position="55"/>
    </location>
</feature>
<dbReference type="GO" id="GO:0003677">
    <property type="term" value="F:DNA binding"/>
    <property type="evidence" value="ECO:0007669"/>
    <property type="project" value="UniProtKB-KW"/>
</dbReference>
<dbReference type="SUPFAM" id="SSF57701">
    <property type="entry name" value="Zn2/Cys6 DNA-binding domain"/>
    <property type="match status" value="1"/>
</dbReference>
<dbReference type="AlphaFoldDB" id="A0A166AMW4"/>
<evidence type="ECO:0000256" key="2">
    <source>
        <dbReference type="ARBA" id="ARBA00022723"/>
    </source>
</evidence>
<dbReference type="PROSITE" id="PS50048">
    <property type="entry name" value="ZN2_CY6_FUNGAL_2"/>
    <property type="match status" value="1"/>
</dbReference>
<dbReference type="OrthoDB" id="2269373at2759"/>
<evidence type="ECO:0000256" key="1">
    <source>
        <dbReference type="ARBA" id="ARBA00004123"/>
    </source>
</evidence>
<evidence type="ECO:0000313" key="7">
    <source>
        <dbReference type="EMBL" id="KZV93539.1"/>
    </source>
</evidence>
<evidence type="ECO:0000313" key="8">
    <source>
        <dbReference type="Proteomes" id="UP000077266"/>
    </source>
</evidence>
<keyword evidence="4" id="KW-0539">Nucleus</keyword>
<accession>A0A166AMW4</accession>
<comment type="subcellular location">
    <subcellularLocation>
        <location evidence="1">Nucleus</location>
    </subcellularLocation>
</comment>
<sequence>MDNFNRRENPAPATPKGTHVTKACANCQQRKAKCDSNRPCWSCIGASLEVSQCRESEKPDRRSRRKGAVDVDTEGSRVHALERRIGELEGTVAVMGRQITHLSSRIPPSTAAMPGTSTRAPPPSTLTTLSFDGLGTPATSRFFGVAEGSGAYPFSPTTHLRPGIHIPSSSSMSSLQNDLILSDSPIDRRADSTFVNGPVASAIVTSPLMSTAPWTLYAGSTAFAPAATSNTTTTSMTFASPVYPIPHRGNTAGVTLASNTLSREQRTEKSHDSPLFWESKPPN</sequence>
<feature type="compositionally biased region" description="Basic and acidic residues" evidence="5">
    <location>
        <begin position="263"/>
        <end position="272"/>
    </location>
</feature>
<keyword evidence="8" id="KW-1185">Reference proteome</keyword>
<dbReference type="InterPro" id="IPR050987">
    <property type="entry name" value="AtrR-like"/>
</dbReference>
<name>A0A166AMW4_EXIGL</name>
<gene>
    <name evidence="7" type="ORF">EXIGLDRAFT_691505</name>
</gene>
<dbReference type="Gene3D" id="4.10.240.10">
    <property type="entry name" value="Zn(2)-C6 fungal-type DNA-binding domain"/>
    <property type="match status" value="1"/>
</dbReference>
<dbReference type="GO" id="GO:0000981">
    <property type="term" value="F:DNA-binding transcription factor activity, RNA polymerase II-specific"/>
    <property type="evidence" value="ECO:0007669"/>
    <property type="project" value="InterPro"/>
</dbReference>
<keyword evidence="2" id="KW-0479">Metal-binding</keyword>
<evidence type="ECO:0000256" key="5">
    <source>
        <dbReference type="SAM" id="MobiDB-lite"/>
    </source>
</evidence>
<dbReference type="Pfam" id="PF00172">
    <property type="entry name" value="Zn_clus"/>
    <property type="match status" value="1"/>
</dbReference>
<dbReference type="GO" id="GO:0008270">
    <property type="term" value="F:zinc ion binding"/>
    <property type="evidence" value="ECO:0007669"/>
    <property type="project" value="InterPro"/>
</dbReference>
<proteinExistence type="predicted"/>
<dbReference type="InterPro" id="IPR001138">
    <property type="entry name" value="Zn2Cys6_DnaBD"/>
</dbReference>
<dbReference type="PANTHER" id="PTHR46910:SF3">
    <property type="entry name" value="HALOTOLERANCE PROTEIN 9-RELATED"/>
    <property type="match status" value="1"/>
</dbReference>